<name>A0A9Q0QZC6_9MAGN</name>
<evidence type="ECO:0000256" key="8">
    <source>
        <dbReference type="PROSITE-ProRule" id="PRU00024"/>
    </source>
</evidence>
<sequence length="413" mass="45093">MIPLCEFCGVARAIVYCTSDSAHLCLSCDGYVHGANALSQRHLRSLICDNCHSQPAIIRCIEDKMSFCENCSTNVNCCLDPGHHRQTLSSYSGCPTISEPSKEINTRWGQQSIITVNENCVTDCWEPGQQQHGLMITTKLKELESCVSSEPWTGPSSSVVPPNVNSLPCNVEKEPSYTENTNLSKGCSPLKDVGVTDGGDLCDGFNMDDIGLNFENSEEIFGCSQSHPNIVLDDVPLDCLFMDKNFSVTDSNGSNENVIEASSSPGQQDCMALQSSCAAGSASVVNPGCNRNIKLSFPTGQVHSGMPLSLSNLIGESSIADYQDCGVSPAFLTSESPWDSNLEVSCPQARDKAKLRYNEKKKTRTFGKQIRYASRKARADTRKRVKGRFVKAGEDYDYDPLTERSDPLIERSS</sequence>
<dbReference type="Proteomes" id="UP001141806">
    <property type="component" value="Unassembled WGS sequence"/>
</dbReference>
<keyword evidence="4" id="KW-0677">Repeat</keyword>
<evidence type="ECO:0000259" key="11">
    <source>
        <dbReference type="PROSITE" id="PS51017"/>
    </source>
</evidence>
<dbReference type="GO" id="GO:0005634">
    <property type="term" value="C:nucleus"/>
    <property type="evidence" value="ECO:0007669"/>
    <property type="project" value="UniProtKB-SubCell"/>
</dbReference>
<feature type="domain" description="CCT" evidence="11">
    <location>
        <begin position="350"/>
        <end position="392"/>
    </location>
</feature>
<accession>A0A9Q0QZC6</accession>
<evidence type="ECO:0000256" key="5">
    <source>
        <dbReference type="ARBA" id="ARBA00022771"/>
    </source>
</evidence>
<dbReference type="GO" id="GO:0008270">
    <property type="term" value="F:zinc ion binding"/>
    <property type="evidence" value="ECO:0007669"/>
    <property type="project" value="UniProtKB-KW"/>
</dbReference>
<reference evidence="12" key="1">
    <citation type="journal article" date="2023" name="Plant J.">
        <title>The genome of the king protea, Protea cynaroides.</title>
        <authorList>
            <person name="Chang J."/>
            <person name="Duong T.A."/>
            <person name="Schoeman C."/>
            <person name="Ma X."/>
            <person name="Roodt D."/>
            <person name="Barker N."/>
            <person name="Li Z."/>
            <person name="Van de Peer Y."/>
            <person name="Mizrachi E."/>
        </authorList>
    </citation>
    <scope>NUCLEOTIDE SEQUENCE</scope>
    <source>
        <tissue evidence="12">Young leaves</tissue>
    </source>
</reference>
<dbReference type="SMART" id="SM00336">
    <property type="entry name" value="BBOX"/>
    <property type="match status" value="1"/>
</dbReference>
<evidence type="ECO:0000256" key="3">
    <source>
        <dbReference type="ARBA" id="ARBA00022723"/>
    </source>
</evidence>
<evidence type="ECO:0000256" key="1">
    <source>
        <dbReference type="ARBA" id="ARBA00004123"/>
    </source>
</evidence>
<dbReference type="OrthoDB" id="153872at2759"/>
<comment type="caution">
    <text evidence="12">The sequence shown here is derived from an EMBL/GenBank/DDBJ whole genome shotgun (WGS) entry which is preliminary data.</text>
</comment>
<dbReference type="PANTHER" id="PTHR31717">
    <property type="entry name" value="ZINC FINGER PROTEIN CONSTANS-LIKE 10"/>
    <property type="match status" value="1"/>
</dbReference>
<comment type="subcellular location">
    <subcellularLocation>
        <location evidence="1 9">Nucleus</location>
    </subcellularLocation>
</comment>
<gene>
    <name evidence="12" type="ORF">NE237_002311</name>
</gene>
<dbReference type="EMBL" id="JAMYWD010000003">
    <property type="protein sequence ID" value="KAJ4977205.1"/>
    <property type="molecule type" value="Genomic_DNA"/>
</dbReference>
<feature type="domain" description="B box-type" evidence="10">
    <location>
        <begin position="1"/>
        <end position="47"/>
    </location>
</feature>
<keyword evidence="6" id="KW-0862">Zinc</keyword>
<proteinExistence type="inferred from homology"/>
<dbReference type="Pfam" id="PF06203">
    <property type="entry name" value="CCT"/>
    <property type="match status" value="1"/>
</dbReference>
<dbReference type="PROSITE" id="PS51017">
    <property type="entry name" value="CCT"/>
    <property type="match status" value="1"/>
</dbReference>
<dbReference type="InterPro" id="IPR000315">
    <property type="entry name" value="Znf_B-box"/>
</dbReference>
<organism evidence="12 13">
    <name type="scientific">Protea cynaroides</name>
    <dbReference type="NCBI Taxonomy" id="273540"/>
    <lineage>
        <taxon>Eukaryota</taxon>
        <taxon>Viridiplantae</taxon>
        <taxon>Streptophyta</taxon>
        <taxon>Embryophyta</taxon>
        <taxon>Tracheophyta</taxon>
        <taxon>Spermatophyta</taxon>
        <taxon>Magnoliopsida</taxon>
        <taxon>Proteales</taxon>
        <taxon>Proteaceae</taxon>
        <taxon>Protea</taxon>
    </lineage>
</organism>
<dbReference type="InterPro" id="IPR010402">
    <property type="entry name" value="CCT_domain"/>
</dbReference>
<keyword evidence="5 8" id="KW-0863">Zinc-finger</keyword>
<keyword evidence="13" id="KW-1185">Reference proteome</keyword>
<dbReference type="InterPro" id="IPR049808">
    <property type="entry name" value="CONSTANS-like_Bbox1"/>
</dbReference>
<evidence type="ECO:0000256" key="2">
    <source>
        <dbReference type="ARBA" id="ARBA00010024"/>
    </source>
</evidence>
<evidence type="ECO:0000256" key="9">
    <source>
        <dbReference type="PROSITE-ProRule" id="PRU00357"/>
    </source>
</evidence>
<evidence type="ECO:0000256" key="6">
    <source>
        <dbReference type="ARBA" id="ARBA00022833"/>
    </source>
</evidence>
<comment type="similarity">
    <text evidence="2">Belongs to the CONSTANS family.</text>
</comment>
<evidence type="ECO:0000313" key="13">
    <source>
        <dbReference type="Proteomes" id="UP001141806"/>
    </source>
</evidence>
<keyword evidence="3" id="KW-0479">Metal-binding</keyword>
<keyword evidence="7 9" id="KW-0539">Nucleus</keyword>
<dbReference type="CDD" id="cd19821">
    <property type="entry name" value="Bbox1_BBX-like"/>
    <property type="match status" value="1"/>
</dbReference>
<evidence type="ECO:0000256" key="7">
    <source>
        <dbReference type="ARBA" id="ARBA00023242"/>
    </source>
</evidence>
<evidence type="ECO:0000313" key="12">
    <source>
        <dbReference type="EMBL" id="KAJ4977205.1"/>
    </source>
</evidence>
<evidence type="ECO:0000256" key="4">
    <source>
        <dbReference type="ARBA" id="ARBA00022737"/>
    </source>
</evidence>
<protein>
    <submittedName>
        <fullName evidence="12">Uncharacterized protein</fullName>
    </submittedName>
</protein>
<dbReference type="PANTHER" id="PTHR31717:SF46">
    <property type="entry name" value="CCT MOTIF FAMILY PROTEIN-RELATED"/>
    <property type="match status" value="1"/>
</dbReference>
<dbReference type="PROSITE" id="PS50119">
    <property type="entry name" value="ZF_BBOX"/>
    <property type="match status" value="1"/>
</dbReference>
<evidence type="ECO:0000259" key="10">
    <source>
        <dbReference type="PROSITE" id="PS50119"/>
    </source>
</evidence>
<dbReference type="AlphaFoldDB" id="A0A9Q0QZC6"/>
<dbReference type="GO" id="GO:0006355">
    <property type="term" value="P:regulation of DNA-templated transcription"/>
    <property type="evidence" value="ECO:0007669"/>
    <property type="project" value="UniProtKB-ARBA"/>
</dbReference>